<accession>W9QUX0</accession>
<dbReference type="AlphaFoldDB" id="W9QUX0"/>
<reference evidence="2" key="1">
    <citation type="submission" date="2013-01" db="EMBL/GenBank/DDBJ databases">
        <title>Draft Genome Sequence of a Mulberry Tree, Morus notabilis C.K. Schneid.</title>
        <authorList>
            <person name="He N."/>
            <person name="Zhao S."/>
        </authorList>
    </citation>
    <scope>NUCLEOTIDE SEQUENCE</scope>
</reference>
<protein>
    <submittedName>
        <fullName evidence="1">Uncharacterized protein</fullName>
    </submittedName>
</protein>
<evidence type="ECO:0000313" key="1">
    <source>
        <dbReference type="EMBL" id="EXB38939.1"/>
    </source>
</evidence>
<name>W9QUX0_9ROSA</name>
<dbReference type="Proteomes" id="UP000030645">
    <property type="component" value="Unassembled WGS sequence"/>
</dbReference>
<gene>
    <name evidence="1" type="ORF">L484_027374</name>
</gene>
<sequence length="63" mass="7133">MARAKLHAKPYGIASRFIQTLASKNGKSFQTQERMDTLVGKNQLTCVKVLEECHGFILEDWGH</sequence>
<dbReference type="EMBL" id="KE343704">
    <property type="protein sequence ID" value="EXB38939.1"/>
    <property type="molecule type" value="Genomic_DNA"/>
</dbReference>
<evidence type="ECO:0000313" key="2">
    <source>
        <dbReference type="Proteomes" id="UP000030645"/>
    </source>
</evidence>
<organism evidence="1 2">
    <name type="scientific">Morus notabilis</name>
    <dbReference type="NCBI Taxonomy" id="981085"/>
    <lineage>
        <taxon>Eukaryota</taxon>
        <taxon>Viridiplantae</taxon>
        <taxon>Streptophyta</taxon>
        <taxon>Embryophyta</taxon>
        <taxon>Tracheophyta</taxon>
        <taxon>Spermatophyta</taxon>
        <taxon>Magnoliopsida</taxon>
        <taxon>eudicotyledons</taxon>
        <taxon>Gunneridae</taxon>
        <taxon>Pentapetalae</taxon>
        <taxon>rosids</taxon>
        <taxon>fabids</taxon>
        <taxon>Rosales</taxon>
        <taxon>Moraceae</taxon>
        <taxon>Moreae</taxon>
        <taxon>Morus</taxon>
    </lineage>
</organism>
<keyword evidence="2" id="KW-1185">Reference proteome</keyword>
<proteinExistence type="predicted"/>